<keyword evidence="7" id="KW-0808">Transferase</keyword>
<dbReference type="GO" id="GO:0008987">
    <property type="term" value="F:quinolinate synthetase A activity"/>
    <property type="evidence" value="ECO:0007669"/>
    <property type="project" value="UniProtKB-UniRule"/>
</dbReference>
<organism evidence="12 13">
    <name type="scientific">Porphyromonas gulae</name>
    <dbReference type="NCBI Taxonomy" id="111105"/>
    <lineage>
        <taxon>Bacteria</taxon>
        <taxon>Pseudomonadati</taxon>
        <taxon>Bacteroidota</taxon>
        <taxon>Bacteroidia</taxon>
        <taxon>Bacteroidales</taxon>
        <taxon>Porphyromonadaceae</taxon>
        <taxon>Porphyromonas</taxon>
    </lineage>
</organism>
<reference evidence="12 13" key="1">
    <citation type="submission" date="2014-08" db="EMBL/GenBank/DDBJ databases">
        <title>Porphyromonas gulae strain:COT-052_OH1451 Genome sequencing.</title>
        <authorList>
            <person name="Wallis C."/>
            <person name="Deusch O."/>
            <person name="O'Flynn C."/>
            <person name="Davis I."/>
            <person name="Jospin G."/>
            <person name="Darling A.E."/>
            <person name="Coil D.A."/>
            <person name="Alexiev A."/>
            <person name="Horsfall A."/>
            <person name="Kirkwood N."/>
            <person name="Harris S."/>
            <person name="Eisen J.A."/>
        </authorList>
    </citation>
    <scope>NUCLEOTIDE SEQUENCE [LARGE SCALE GENOMIC DNA]</scope>
    <source>
        <strain evidence="13">COT-052 OH1451</strain>
    </source>
</reference>
<evidence type="ECO:0000256" key="1">
    <source>
        <dbReference type="ARBA" id="ARBA00001966"/>
    </source>
</evidence>
<dbReference type="STRING" id="111105.HR09_04980"/>
<dbReference type="GO" id="GO:0051539">
    <property type="term" value="F:4 iron, 4 sulfur cluster binding"/>
    <property type="evidence" value="ECO:0007669"/>
    <property type="project" value="UniProtKB-KW"/>
</dbReference>
<dbReference type="InterPro" id="IPR003473">
    <property type="entry name" value="NadA"/>
</dbReference>
<evidence type="ECO:0000256" key="3">
    <source>
        <dbReference type="ARBA" id="ARBA00012669"/>
    </source>
</evidence>
<dbReference type="Pfam" id="PF02445">
    <property type="entry name" value="NadA"/>
    <property type="match status" value="1"/>
</dbReference>
<protein>
    <recommendedName>
        <fullName evidence="3 11">Quinolinate synthase</fullName>
        <ecNumber evidence="3 11">2.5.1.72</ecNumber>
    </recommendedName>
</protein>
<dbReference type="Proteomes" id="UP000030130">
    <property type="component" value="Unassembled WGS sequence"/>
</dbReference>
<keyword evidence="4" id="KW-0004">4Fe-4S</keyword>
<evidence type="ECO:0000256" key="10">
    <source>
        <dbReference type="ARBA" id="ARBA00023014"/>
    </source>
</evidence>
<keyword evidence="9" id="KW-0408">Iron</keyword>
<evidence type="ECO:0000256" key="8">
    <source>
        <dbReference type="ARBA" id="ARBA00022723"/>
    </source>
</evidence>
<dbReference type="EMBL" id="JRAI01000063">
    <property type="protein sequence ID" value="KGN84890.1"/>
    <property type="molecule type" value="Genomic_DNA"/>
</dbReference>
<sequence length="308" mass="34700">MQTKDILKEIELLKKERNAIILAHYYARPEVQDIADYIGDSLGLSRQAADTEADTILFCGVHFMAETASIISPQKTILTPTKYAGCSLAEGASAEGLRRWKEQNPDGLIVSYVNTTAEVKAWTDYCCTSSNALKVVESLPRDRKILFGPDRNLGAYISRKTGREMELWDASCFVHERITEESILEALELYPDADILIHPESEGSHSPRVLSSSRCFMYSTAGILNHARVSDKKMFVIATEPETLHVLRKENPGKTFIAIQPDNRCFHMKQTGLWEVLEALRHNRYEVKVPAEIREKALLSIERMLAVG</sequence>
<keyword evidence="5" id="KW-0963">Cytoplasm</keyword>
<evidence type="ECO:0000256" key="2">
    <source>
        <dbReference type="ARBA" id="ARBA00005065"/>
    </source>
</evidence>
<evidence type="ECO:0000313" key="13">
    <source>
        <dbReference type="Proteomes" id="UP000030130"/>
    </source>
</evidence>
<dbReference type="NCBIfam" id="TIGR00550">
    <property type="entry name" value="nadA"/>
    <property type="match status" value="1"/>
</dbReference>
<dbReference type="RefSeq" id="WP_018965204.1">
    <property type="nucleotide sequence ID" value="NZ_JQJE01000014.1"/>
</dbReference>
<comment type="pathway">
    <text evidence="2">Cofactor biosynthesis; NAD(+) biosynthesis; quinolinate from iminoaspartate: step 1/1.</text>
</comment>
<accession>A0A099WW59</accession>
<evidence type="ECO:0000313" key="12">
    <source>
        <dbReference type="EMBL" id="KGN84890.1"/>
    </source>
</evidence>
<evidence type="ECO:0000256" key="11">
    <source>
        <dbReference type="NCBIfam" id="TIGR00550"/>
    </source>
</evidence>
<dbReference type="FunFam" id="3.40.50.10800:FF:000003">
    <property type="entry name" value="Quinolinate synthase A"/>
    <property type="match status" value="1"/>
</dbReference>
<dbReference type="OrthoDB" id="9801204at2"/>
<evidence type="ECO:0000256" key="7">
    <source>
        <dbReference type="ARBA" id="ARBA00022679"/>
    </source>
</evidence>
<evidence type="ECO:0000256" key="9">
    <source>
        <dbReference type="ARBA" id="ARBA00023004"/>
    </source>
</evidence>
<keyword evidence="10" id="KW-0411">Iron-sulfur</keyword>
<proteinExistence type="predicted"/>
<comment type="caution">
    <text evidence="12">The sequence shown here is derived from an EMBL/GenBank/DDBJ whole genome shotgun (WGS) entry which is preliminary data.</text>
</comment>
<dbReference type="PANTHER" id="PTHR30573">
    <property type="entry name" value="QUINOLINATE SYNTHETASE A"/>
    <property type="match status" value="1"/>
</dbReference>
<evidence type="ECO:0000256" key="4">
    <source>
        <dbReference type="ARBA" id="ARBA00022485"/>
    </source>
</evidence>
<dbReference type="SUPFAM" id="SSF142754">
    <property type="entry name" value="NadA-like"/>
    <property type="match status" value="1"/>
</dbReference>
<keyword evidence="8" id="KW-0479">Metal-binding</keyword>
<dbReference type="AlphaFoldDB" id="A0A099WW59"/>
<name>A0A099WW59_9PORP</name>
<dbReference type="PANTHER" id="PTHR30573:SF0">
    <property type="entry name" value="QUINOLINATE SYNTHASE, CHLOROPLASTIC"/>
    <property type="match status" value="1"/>
</dbReference>
<keyword evidence="6" id="KW-0662">Pyridine nucleotide biosynthesis</keyword>
<gene>
    <name evidence="12" type="ORF">HR08_07460</name>
</gene>
<comment type="cofactor">
    <cofactor evidence="1">
        <name>[4Fe-4S] cluster</name>
        <dbReference type="ChEBI" id="CHEBI:49883"/>
    </cofactor>
</comment>
<dbReference type="InterPro" id="IPR036094">
    <property type="entry name" value="NadA_sf"/>
</dbReference>
<dbReference type="GO" id="GO:0046872">
    <property type="term" value="F:metal ion binding"/>
    <property type="evidence" value="ECO:0007669"/>
    <property type="project" value="UniProtKB-KW"/>
</dbReference>
<evidence type="ECO:0000256" key="5">
    <source>
        <dbReference type="ARBA" id="ARBA00022490"/>
    </source>
</evidence>
<dbReference type="UniPathway" id="UPA00253">
    <property type="reaction ID" value="UER00327"/>
</dbReference>
<dbReference type="EC" id="2.5.1.72" evidence="3 11"/>
<dbReference type="NCBIfam" id="NF006878">
    <property type="entry name" value="PRK09375.1-2"/>
    <property type="match status" value="1"/>
</dbReference>
<dbReference type="GeneID" id="57239229"/>
<dbReference type="Gene3D" id="3.40.50.10800">
    <property type="entry name" value="NadA-like"/>
    <property type="match status" value="3"/>
</dbReference>
<evidence type="ECO:0000256" key="6">
    <source>
        <dbReference type="ARBA" id="ARBA00022642"/>
    </source>
</evidence>
<dbReference type="GO" id="GO:0034628">
    <property type="term" value="P:'de novo' NAD+ biosynthetic process from L-aspartate"/>
    <property type="evidence" value="ECO:0007669"/>
    <property type="project" value="TreeGrafter"/>
</dbReference>
<dbReference type="eggNOG" id="COG0379">
    <property type="taxonomic scope" value="Bacteria"/>
</dbReference>